<feature type="region of interest" description="Disordered" evidence="11">
    <location>
        <begin position="1017"/>
        <end position="1037"/>
    </location>
</feature>
<feature type="region of interest" description="Disordered" evidence="11">
    <location>
        <begin position="964"/>
        <end position="1001"/>
    </location>
</feature>
<comment type="subcellular location">
    <subcellularLocation>
        <location evidence="1">Membrane</location>
        <topology evidence="1">Multi-pass membrane protein</topology>
    </subcellularLocation>
</comment>
<feature type="region of interest" description="Disordered" evidence="11">
    <location>
        <begin position="571"/>
        <end position="627"/>
    </location>
</feature>
<feature type="compositionally biased region" description="Basic and acidic residues" evidence="11">
    <location>
        <begin position="1025"/>
        <end position="1037"/>
    </location>
</feature>
<dbReference type="EMBL" id="JANTQA010000033">
    <property type="protein sequence ID" value="KAJ3437294.1"/>
    <property type="molecule type" value="Genomic_DNA"/>
</dbReference>
<dbReference type="GO" id="GO:0005524">
    <property type="term" value="F:ATP binding"/>
    <property type="evidence" value="ECO:0007669"/>
    <property type="project" value="UniProtKB-KW"/>
</dbReference>
<evidence type="ECO:0000256" key="8">
    <source>
        <dbReference type="ARBA" id="ARBA00022989"/>
    </source>
</evidence>
<feature type="transmembrane region" description="Helical" evidence="12">
    <location>
        <begin position="383"/>
        <end position="405"/>
    </location>
</feature>
<dbReference type="GO" id="GO:0003735">
    <property type="term" value="F:structural constituent of ribosome"/>
    <property type="evidence" value="ECO:0007669"/>
    <property type="project" value="InterPro"/>
</dbReference>
<evidence type="ECO:0000256" key="1">
    <source>
        <dbReference type="ARBA" id="ARBA00004141"/>
    </source>
</evidence>
<evidence type="ECO:0000256" key="5">
    <source>
        <dbReference type="ARBA" id="ARBA00022741"/>
    </source>
</evidence>
<feature type="compositionally biased region" description="Basic and acidic residues" evidence="11">
    <location>
        <begin position="601"/>
        <end position="612"/>
    </location>
</feature>
<keyword evidence="5" id="KW-0547">Nucleotide-binding</keyword>
<dbReference type="Pfam" id="PF12698">
    <property type="entry name" value="ABC2_membrane_3"/>
    <property type="match status" value="1"/>
</dbReference>
<dbReference type="FunFam" id="3.40.50.300:FF:000665">
    <property type="entry name" value="ABC transporter A family member 2"/>
    <property type="match status" value="1"/>
</dbReference>
<dbReference type="PANTHER" id="PTHR19229:SF154">
    <property type="entry name" value="ABC TRANSPORTER A FAMILY MEMBER 3-RELATED"/>
    <property type="match status" value="1"/>
</dbReference>
<evidence type="ECO:0000256" key="10">
    <source>
        <dbReference type="ARBA" id="ARBA00023274"/>
    </source>
</evidence>
<dbReference type="GO" id="GO:0140359">
    <property type="term" value="F:ABC-type transporter activity"/>
    <property type="evidence" value="ECO:0007669"/>
    <property type="project" value="InterPro"/>
</dbReference>
<dbReference type="InterPro" id="IPR026082">
    <property type="entry name" value="ABCA"/>
</dbReference>
<keyword evidence="3" id="KW-0813">Transport</keyword>
<dbReference type="GO" id="GO:0005319">
    <property type="term" value="F:lipid transporter activity"/>
    <property type="evidence" value="ECO:0007669"/>
    <property type="project" value="TreeGrafter"/>
</dbReference>
<dbReference type="Pfam" id="PF00005">
    <property type="entry name" value="ABC_tran"/>
    <property type="match status" value="1"/>
</dbReference>
<dbReference type="InterPro" id="IPR003593">
    <property type="entry name" value="AAA+_ATPase"/>
</dbReference>
<dbReference type="Pfam" id="PF23321">
    <property type="entry name" value="R1_ABCA1"/>
    <property type="match status" value="1"/>
</dbReference>
<dbReference type="GO" id="GO:0005840">
    <property type="term" value="C:ribosome"/>
    <property type="evidence" value="ECO:0007669"/>
    <property type="project" value="UniProtKB-KW"/>
</dbReference>
<evidence type="ECO:0000256" key="9">
    <source>
        <dbReference type="ARBA" id="ARBA00023136"/>
    </source>
</evidence>
<proteinExistence type="inferred from homology"/>
<dbReference type="PROSITE" id="PS00211">
    <property type="entry name" value="ABC_TRANSPORTER_1"/>
    <property type="match status" value="1"/>
</dbReference>
<dbReference type="PANTHER" id="PTHR19229">
    <property type="entry name" value="ATP-BINDING CASSETTE TRANSPORTER SUBFAMILY A ABCA"/>
    <property type="match status" value="1"/>
</dbReference>
<evidence type="ECO:0000256" key="11">
    <source>
        <dbReference type="SAM" id="MobiDB-lite"/>
    </source>
</evidence>
<feature type="region of interest" description="Disordered" evidence="11">
    <location>
        <begin position="1"/>
        <end position="20"/>
    </location>
</feature>
<evidence type="ECO:0000256" key="7">
    <source>
        <dbReference type="ARBA" id="ARBA00022980"/>
    </source>
</evidence>
<keyword evidence="4 12" id="KW-0812">Transmembrane</keyword>
<gene>
    <name evidence="14" type="ORF">M0812_16453</name>
</gene>
<reference evidence="14" key="1">
    <citation type="submission" date="2022-08" db="EMBL/GenBank/DDBJ databases">
        <title>Novel sulphate-reducing endosymbionts in the free-living metamonad Anaeramoeba.</title>
        <authorList>
            <person name="Jerlstrom-Hultqvist J."/>
            <person name="Cepicka I."/>
            <person name="Gallot-Lavallee L."/>
            <person name="Salas-Leiva D."/>
            <person name="Curtis B.A."/>
            <person name="Zahonova K."/>
            <person name="Pipaliya S."/>
            <person name="Dacks J."/>
            <person name="Roger A.J."/>
        </authorList>
    </citation>
    <scope>NUCLEOTIDE SEQUENCE</scope>
    <source>
        <strain evidence="14">Busselton2</strain>
    </source>
</reference>
<evidence type="ECO:0000256" key="4">
    <source>
        <dbReference type="ARBA" id="ARBA00022692"/>
    </source>
</evidence>
<evidence type="ECO:0000256" key="6">
    <source>
        <dbReference type="ARBA" id="ARBA00022840"/>
    </source>
</evidence>
<sequence length="1037" mass="119884">MLSDGLSLSEESSSSSSSSVYVDFNPRITTILNQNRVLKQKKETDKSSNPKLPELNLKPLKTNDQFVALFKKNLRLQKRATKSNFCQAFVAVIVVLLIFLMQLLVNKYLNQDRNDNPTPKSFEYDSIISQYIPFYGKSNTLSFYLDFQTRFLNIEVAYRWPVTKKRTIKPYLYPIVSEKAMNELLYNSYNSTPFYSNGAYEIIKHNLTASPQTNELSFVAFYNSSSYNMMPGLTRRTSERGQTMFLPTMINLIHRSSFNKLWMDSGKSHNLQNNYGYNLTGPDIRIGLKNFPTLQGVNQVDIVAIVQPFYFTFLLHFLLPVFLIIIVYEKEHKLIDIMIMFGLKMKIYWIVNFIFNYCLYFFLIILFYIAGYALQFRYFTQNLFMTHFLLFFCWGFAMVSFSFFLASFFKRVRTASVVGYFLVIIIGISTSILWEEVLINKSGLDIFWAQLIPSIALYNGNKILSDHGGIGEPGLELSDIYGDGMKSLYVVYLMLLLDSVIYLILASYIRTIFSDLSSHRNPFFFLNCFKKKKNSKKNNKRSRYHFNSRKKKINKLTNRFGNDFENIDLETKNLNASNSSDDNDENEKSEESNDNDNDNEENNKNEKDKNSKNNDWILGNDPRGFNIPQDVQQERVRVINSDDPIKICNLSKIYKGQDGNLDVTAVDCLTFGIKLNECFGILGPNGAGKTTTVNILSGLIKQTTGRAQIWGLDIPDQMSGIHSIMSVCPQHDILWDDQSGEETLEFYARMHGYKDEDLKNRVDEILKQVGLYSDRTKLIKEYSGGMKRRISVACALITNPKVIFLDEPTTGLDPASKRQVWNVIRKARKDRSIILTTHSMEEADSLCDRIGIMANGMLRTIGKSQELKLRSGKGFKFMVHCYEKHQNRVEQFVNRLFPNATILNSLAGTTNYEIPKDDVVLSDIFQIMEEEKDKVGILDWGISQTTLEEVFLEITKNSQVYQAKKQKMTKRRNHSNHNQNRKHHRNGIKKPKRQKNRSKKGMFLPYVKNLKFVRKGTLKAKMEKKKNQEKEMEVVKK</sequence>
<dbReference type="PROSITE" id="PS50893">
    <property type="entry name" value="ABC_TRANSPORTER_2"/>
    <property type="match status" value="1"/>
</dbReference>
<feature type="transmembrane region" description="Helical" evidence="12">
    <location>
        <begin position="489"/>
        <end position="509"/>
    </location>
</feature>
<comment type="similarity">
    <text evidence="2">Belongs to the eukaryotic ribosomal protein eL29 family.</text>
</comment>
<feature type="compositionally biased region" description="Low complexity" evidence="11">
    <location>
        <begin position="1"/>
        <end position="19"/>
    </location>
</feature>
<comment type="caution">
    <text evidence="14">The sequence shown here is derived from an EMBL/GenBank/DDBJ whole genome shotgun (WGS) entry which is preliminary data.</text>
</comment>
<dbReference type="GO" id="GO:0006412">
    <property type="term" value="P:translation"/>
    <property type="evidence" value="ECO:0007669"/>
    <property type="project" value="InterPro"/>
</dbReference>
<evidence type="ECO:0000313" key="14">
    <source>
        <dbReference type="EMBL" id="KAJ3437294.1"/>
    </source>
</evidence>
<dbReference type="InterPro" id="IPR017871">
    <property type="entry name" value="ABC_transporter-like_CS"/>
</dbReference>
<dbReference type="GO" id="GO:0016020">
    <property type="term" value="C:membrane"/>
    <property type="evidence" value="ECO:0007669"/>
    <property type="project" value="UniProtKB-SubCell"/>
</dbReference>
<dbReference type="Proteomes" id="UP001146793">
    <property type="component" value="Unassembled WGS sequence"/>
</dbReference>
<evidence type="ECO:0000313" key="15">
    <source>
        <dbReference type="Proteomes" id="UP001146793"/>
    </source>
</evidence>
<dbReference type="CDD" id="cd03263">
    <property type="entry name" value="ABC_subfamily_A"/>
    <property type="match status" value="1"/>
</dbReference>
<feature type="transmembrane region" description="Helical" evidence="12">
    <location>
        <begin position="85"/>
        <end position="105"/>
    </location>
</feature>
<keyword evidence="9 12" id="KW-0472">Membrane</keyword>
<protein>
    <submittedName>
        <fullName evidence="14">Atp-binding cassette transporter subfamily a abca</fullName>
    </submittedName>
</protein>
<dbReference type="InterPro" id="IPR027417">
    <property type="entry name" value="P-loop_NTPase"/>
</dbReference>
<evidence type="ECO:0000256" key="2">
    <source>
        <dbReference type="ARBA" id="ARBA00010247"/>
    </source>
</evidence>
<dbReference type="Gene3D" id="6.10.140.1730">
    <property type="match status" value="1"/>
</dbReference>
<feature type="domain" description="ABC transporter" evidence="13">
    <location>
        <begin position="645"/>
        <end position="880"/>
    </location>
</feature>
<name>A0AAV7Z644_9EUKA</name>
<evidence type="ECO:0000259" key="13">
    <source>
        <dbReference type="PROSITE" id="PS50893"/>
    </source>
</evidence>
<dbReference type="GO" id="GO:0016887">
    <property type="term" value="F:ATP hydrolysis activity"/>
    <property type="evidence" value="ECO:0007669"/>
    <property type="project" value="InterPro"/>
</dbReference>
<dbReference type="InterPro" id="IPR003439">
    <property type="entry name" value="ABC_transporter-like_ATP-bd"/>
</dbReference>
<keyword evidence="7" id="KW-0689">Ribosomal protein</keyword>
<dbReference type="InterPro" id="IPR002673">
    <property type="entry name" value="Ribosomal_eL29"/>
</dbReference>
<dbReference type="GO" id="GO:1990904">
    <property type="term" value="C:ribonucleoprotein complex"/>
    <property type="evidence" value="ECO:0007669"/>
    <property type="project" value="UniProtKB-KW"/>
</dbReference>
<keyword evidence="8 12" id="KW-1133">Transmembrane helix</keyword>
<dbReference type="Gene3D" id="3.40.50.300">
    <property type="entry name" value="P-loop containing nucleotide triphosphate hydrolases"/>
    <property type="match status" value="1"/>
</dbReference>
<dbReference type="SMART" id="SM00382">
    <property type="entry name" value="AAA"/>
    <property type="match status" value="1"/>
</dbReference>
<feature type="transmembrane region" description="Helical" evidence="12">
    <location>
        <begin position="417"/>
        <end position="434"/>
    </location>
</feature>
<feature type="compositionally biased region" description="Acidic residues" evidence="11">
    <location>
        <begin position="581"/>
        <end position="600"/>
    </location>
</feature>
<dbReference type="SUPFAM" id="SSF52540">
    <property type="entry name" value="P-loop containing nucleoside triphosphate hydrolases"/>
    <property type="match status" value="1"/>
</dbReference>
<feature type="transmembrane region" description="Helical" evidence="12">
    <location>
        <begin position="309"/>
        <end position="328"/>
    </location>
</feature>
<evidence type="ECO:0000256" key="3">
    <source>
        <dbReference type="ARBA" id="ARBA00022448"/>
    </source>
</evidence>
<keyword evidence="6 14" id="KW-0067">ATP-binding</keyword>
<accession>A0AAV7Z644</accession>
<feature type="transmembrane region" description="Helical" evidence="12">
    <location>
        <begin position="349"/>
        <end position="371"/>
    </location>
</feature>
<dbReference type="InterPro" id="IPR013525">
    <property type="entry name" value="ABC2_TM"/>
</dbReference>
<dbReference type="AlphaFoldDB" id="A0AAV7Z644"/>
<organism evidence="14 15">
    <name type="scientific">Anaeramoeba flamelloides</name>
    <dbReference type="NCBI Taxonomy" id="1746091"/>
    <lineage>
        <taxon>Eukaryota</taxon>
        <taxon>Metamonada</taxon>
        <taxon>Anaeramoebidae</taxon>
        <taxon>Anaeramoeba</taxon>
    </lineage>
</organism>
<keyword evidence="10" id="KW-0687">Ribonucleoprotein</keyword>
<feature type="compositionally biased region" description="Basic residues" evidence="11">
    <location>
        <begin position="964"/>
        <end position="1000"/>
    </location>
</feature>
<dbReference type="InterPro" id="IPR056264">
    <property type="entry name" value="R2_ABCA1-4-like"/>
</dbReference>
<dbReference type="Pfam" id="PF01779">
    <property type="entry name" value="Ribosomal_L29e"/>
    <property type="match status" value="1"/>
</dbReference>
<evidence type="ECO:0000256" key="12">
    <source>
        <dbReference type="SAM" id="Phobius"/>
    </source>
</evidence>